<reference evidence="1" key="1">
    <citation type="submission" date="2021-06" db="EMBL/GenBank/DDBJ databases">
        <authorList>
            <person name="Kallberg Y."/>
            <person name="Tangrot J."/>
            <person name="Rosling A."/>
        </authorList>
    </citation>
    <scope>NUCLEOTIDE SEQUENCE</scope>
    <source>
        <strain evidence="1">IL203A</strain>
    </source>
</reference>
<keyword evidence="2" id="KW-1185">Reference proteome</keyword>
<accession>A0ACA9NVE4</accession>
<protein>
    <submittedName>
        <fullName evidence="1">4809_t:CDS:1</fullName>
    </submittedName>
</protein>
<evidence type="ECO:0000313" key="2">
    <source>
        <dbReference type="Proteomes" id="UP000789702"/>
    </source>
</evidence>
<dbReference type="Proteomes" id="UP000789702">
    <property type="component" value="Unassembled WGS sequence"/>
</dbReference>
<dbReference type="EMBL" id="CAJVPU010019889">
    <property type="protein sequence ID" value="CAG8674040.1"/>
    <property type="molecule type" value="Genomic_DNA"/>
</dbReference>
<organism evidence="1 2">
    <name type="scientific">Dentiscutata heterogama</name>
    <dbReference type="NCBI Taxonomy" id="1316150"/>
    <lineage>
        <taxon>Eukaryota</taxon>
        <taxon>Fungi</taxon>
        <taxon>Fungi incertae sedis</taxon>
        <taxon>Mucoromycota</taxon>
        <taxon>Glomeromycotina</taxon>
        <taxon>Glomeromycetes</taxon>
        <taxon>Diversisporales</taxon>
        <taxon>Gigasporaceae</taxon>
        <taxon>Dentiscutata</taxon>
    </lineage>
</organism>
<evidence type="ECO:0000313" key="1">
    <source>
        <dbReference type="EMBL" id="CAG8674040.1"/>
    </source>
</evidence>
<comment type="caution">
    <text evidence="1">The sequence shown here is derived from an EMBL/GenBank/DDBJ whole genome shotgun (WGS) entry which is preliminary data.</text>
</comment>
<feature type="non-terminal residue" evidence="1">
    <location>
        <position position="1"/>
    </location>
</feature>
<name>A0ACA9NVE4_9GLOM</name>
<sequence>FSMRAIARDMGIAHLTISRLIKKASETGKIEDLERSGHPRVLTQEEEERIVELINSGEYEKTPHNK</sequence>
<gene>
    <name evidence="1" type="ORF">DHETER_LOCUS10314</name>
</gene>
<proteinExistence type="predicted"/>